<reference evidence="15" key="2">
    <citation type="submission" date="2024-08" db="UniProtKB">
        <authorList>
            <consortium name="EnsemblMetazoa"/>
        </authorList>
    </citation>
    <scope>IDENTIFICATION</scope>
</reference>
<evidence type="ECO:0000256" key="13">
    <source>
        <dbReference type="PROSITE-ProRule" id="PRU00175"/>
    </source>
</evidence>
<keyword evidence="5" id="KW-0479">Metal-binding</keyword>
<sequence>MTDYFSEMGWRELRDGEQPNHSLHMARLFRDYGMFELLRSQNGDMLPPPASKVAVDALESETILQTGLQCPVCLKEFPSHDNVKKMPCKHVFHPDCILPWLSKTNSCPVCRFELPTDDEDYEEERKEKKRAVERKIDIENLHNSMFS</sequence>
<evidence type="ECO:0000256" key="7">
    <source>
        <dbReference type="ARBA" id="ARBA00022786"/>
    </source>
</evidence>
<dbReference type="PROSITE" id="PS50089">
    <property type="entry name" value="ZF_RING_2"/>
    <property type="match status" value="1"/>
</dbReference>
<dbReference type="RefSeq" id="XP_048524216.1">
    <property type="nucleotide sequence ID" value="XM_048668259.1"/>
</dbReference>
<dbReference type="Gene3D" id="3.30.40.10">
    <property type="entry name" value="Zinc/RING finger domain, C3HC4 (zinc finger)"/>
    <property type="match status" value="1"/>
</dbReference>
<dbReference type="SMART" id="SM00184">
    <property type="entry name" value="RING"/>
    <property type="match status" value="1"/>
</dbReference>
<comment type="function">
    <text evidence="12">E3 ubiquitin-protein ligase which accepts ubiquitin from an E2 ubiquitin-conjugating enzyme in the form of a thioester and then directly transfers the ubiquitin to targeted substrates. Catalyzes monoubiquitination of 26S proteasome subunit PSMC2/RPT1.</text>
</comment>
<evidence type="ECO:0000256" key="12">
    <source>
        <dbReference type="ARBA" id="ARBA00045940"/>
    </source>
</evidence>
<evidence type="ECO:0000256" key="8">
    <source>
        <dbReference type="ARBA" id="ARBA00022833"/>
    </source>
</evidence>
<dbReference type="PANTHER" id="PTHR15710">
    <property type="entry name" value="E3 UBIQUITIN-PROTEIN LIGASE PRAJA"/>
    <property type="match status" value="1"/>
</dbReference>
<comment type="similarity">
    <text evidence="9">Belongs to the RNF181 family.</text>
</comment>
<evidence type="ECO:0000256" key="11">
    <source>
        <dbReference type="ARBA" id="ARBA00041674"/>
    </source>
</evidence>
<evidence type="ECO:0000256" key="9">
    <source>
        <dbReference type="ARBA" id="ARBA00038197"/>
    </source>
</evidence>
<comment type="pathway">
    <text evidence="2">Protein modification; protein ubiquitination.</text>
</comment>
<evidence type="ECO:0000313" key="16">
    <source>
        <dbReference type="Proteomes" id="UP000019118"/>
    </source>
</evidence>
<proteinExistence type="inferred from homology"/>
<evidence type="ECO:0000256" key="1">
    <source>
        <dbReference type="ARBA" id="ARBA00000900"/>
    </source>
</evidence>
<evidence type="ECO:0000256" key="4">
    <source>
        <dbReference type="ARBA" id="ARBA00022679"/>
    </source>
</evidence>
<evidence type="ECO:0000256" key="3">
    <source>
        <dbReference type="ARBA" id="ARBA00012483"/>
    </source>
</evidence>
<dbReference type="GeneID" id="109538413"/>
<dbReference type="CDD" id="cd16669">
    <property type="entry name" value="RING-H2_RNF181"/>
    <property type="match status" value="1"/>
</dbReference>
<name>A0AAR5PJH8_DENPD</name>
<keyword evidence="6 13" id="KW-0863">Zinc-finger</keyword>
<evidence type="ECO:0000256" key="10">
    <source>
        <dbReference type="ARBA" id="ARBA00039317"/>
    </source>
</evidence>
<organism evidence="15 16">
    <name type="scientific">Dendroctonus ponderosae</name>
    <name type="common">Mountain pine beetle</name>
    <dbReference type="NCBI Taxonomy" id="77166"/>
    <lineage>
        <taxon>Eukaryota</taxon>
        <taxon>Metazoa</taxon>
        <taxon>Ecdysozoa</taxon>
        <taxon>Arthropoda</taxon>
        <taxon>Hexapoda</taxon>
        <taxon>Insecta</taxon>
        <taxon>Pterygota</taxon>
        <taxon>Neoptera</taxon>
        <taxon>Endopterygota</taxon>
        <taxon>Coleoptera</taxon>
        <taxon>Polyphaga</taxon>
        <taxon>Cucujiformia</taxon>
        <taxon>Curculionidae</taxon>
        <taxon>Scolytinae</taxon>
        <taxon>Dendroctonus</taxon>
    </lineage>
</organism>
<evidence type="ECO:0000256" key="2">
    <source>
        <dbReference type="ARBA" id="ARBA00004906"/>
    </source>
</evidence>
<keyword evidence="8" id="KW-0862">Zinc</keyword>
<comment type="catalytic activity">
    <reaction evidence="1">
        <text>S-ubiquitinyl-[E2 ubiquitin-conjugating enzyme]-L-cysteine + [acceptor protein]-L-lysine = [E2 ubiquitin-conjugating enzyme]-L-cysteine + N(6)-ubiquitinyl-[acceptor protein]-L-lysine.</text>
        <dbReference type="EC" id="2.3.2.27"/>
    </reaction>
</comment>
<dbReference type="PANTHER" id="PTHR15710:SF160">
    <property type="entry name" value="E3 UBIQUITIN-PROTEIN LIGASE RNF181"/>
    <property type="match status" value="1"/>
</dbReference>
<protein>
    <recommendedName>
        <fullName evidence="10">E3 ubiquitin-protein ligase RNF181</fullName>
        <ecNumber evidence="3">2.3.2.27</ecNumber>
    </recommendedName>
    <alternativeName>
        <fullName evidence="11">RING finger protein 181</fullName>
    </alternativeName>
</protein>
<reference evidence="16" key="1">
    <citation type="journal article" date="2013" name="Genome Biol.">
        <title>Draft genome of the mountain pine beetle, Dendroctonus ponderosae Hopkins, a major forest pest.</title>
        <authorList>
            <person name="Keeling C.I."/>
            <person name="Yuen M.M."/>
            <person name="Liao N.Y."/>
            <person name="Docking T.R."/>
            <person name="Chan S.K."/>
            <person name="Taylor G.A."/>
            <person name="Palmquist D.L."/>
            <person name="Jackman S.D."/>
            <person name="Nguyen A."/>
            <person name="Li M."/>
            <person name="Henderson H."/>
            <person name="Janes J.K."/>
            <person name="Zhao Y."/>
            <person name="Pandoh P."/>
            <person name="Moore R."/>
            <person name="Sperling F.A."/>
            <person name="Huber D.P."/>
            <person name="Birol I."/>
            <person name="Jones S.J."/>
            <person name="Bohlmann J."/>
        </authorList>
    </citation>
    <scope>NUCLEOTIDE SEQUENCE</scope>
</reference>
<dbReference type="GO" id="GO:0016567">
    <property type="term" value="P:protein ubiquitination"/>
    <property type="evidence" value="ECO:0007669"/>
    <property type="project" value="UniProtKB-ARBA"/>
</dbReference>
<feature type="domain" description="RING-type" evidence="14">
    <location>
        <begin position="70"/>
        <end position="111"/>
    </location>
</feature>
<dbReference type="EnsemblMetazoa" id="XM_019905634.1">
    <property type="protein sequence ID" value="XP_019761193.1"/>
    <property type="gene ID" value="LOC109538413"/>
</dbReference>
<keyword evidence="16" id="KW-1185">Reference proteome</keyword>
<keyword evidence="4" id="KW-0808">Transferase</keyword>
<dbReference type="AlphaFoldDB" id="A0AAR5PJH8"/>
<accession>A0AAR5PJH8</accession>
<evidence type="ECO:0000256" key="6">
    <source>
        <dbReference type="ARBA" id="ARBA00022771"/>
    </source>
</evidence>
<evidence type="ECO:0000259" key="14">
    <source>
        <dbReference type="PROSITE" id="PS50089"/>
    </source>
</evidence>
<dbReference type="Proteomes" id="UP000019118">
    <property type="component" value="Unassembled WGS sequence"/>
</dbReference>
<dbReference type="GO" id="GO:0061630">
    <property type="term" value="F:ubiquitin protein ligase activity"/>
    <property type="evidence" value="ECO:0007669"/>
    <property type="project" value="UniProtKB-EC"/>
</dbReference>
<dbReference type="InterPro" id="IPR001841">
    <property type="entry name" value="Znf_RING"/>
</dbReference>
<evidence type="ECO:0000256" key="5">
    <source>
        <dbReference type="ARBA" id="ARBA00022723"/>
    </source>
</evidence>
<dbReference type="FunFam" id="3.30.40.10:FF:000127">
    <property type="entry name" value="E3 ubiquitin-protein ligase RNF181"/>
    <property type="match status" value="1"/>
</dbReference>
<dbReference type="GO" id="GO:0008270">
    <property type="term" value="F:zinc ion binding"/>
    <property type="evidence" value="ECO:0007669"/>
    <property type="project" value="UniProtKB-KW"/>
</dbReference>
<dbReference type="InterPro" id="IPR013083">
    <property type="entry name" value="Znf_RING/FYVE/PHD"/>
</dbReference>
<evidence type="ECO:0000313" key="15">
    <source>
        <dbReference type="EnsemblMetazoa" id="XP_019761193.1"/>
    </source>
</evidence>
<dbReference type="KEGG" id="dpa:109538413"/>
<dbReference type="GO" id="GO:0005737">
    <property type="term" value="C:cytoplasm"/>
    <property type="evidence" value="ECO:0007669"/>
    <property type="project" value="TreeGrafter"/>
</dbReference>
<keyword evidence="7" id="KW-0833">Ubl conjugation pathway</keyword>
<dbReference type="Pfam" id="PF13639">
    <property type="entry name" value="zf-RING_2"/>
    <property type="match status" value="1"/>
</dbReference>
<dbReference type="EC" id="2.3.2.27" evidence="3"/>
<dbReference type="SUPFAM" id="SSF57850">
    <property type="entry name" value="RING/U-box"/>
    <property type="match status" value="1"/>
</dbReference>